<accession>A0A9D3P5U3</accession>
<keyword evidence="12 19" id="KW-0472">Membrane</keyword>
<keyword evidence="7 20" id="KW-0732">Signal</keyword>
<dbReference type="InterPro" id="IPR002110">
    <property type="entry name" value="Ankyrin_rpt"/>
</dbReference>
<keyword evidence="8" id="KW-0677">Repeat</keyword>
<feature type="chain" id="PRO_5039126030" description="Platelet endothelial cell adhesion molecule" evidence="20">
    <location>
        <begin position="22"/>
        <end position="977"/>
    </location>
</feature>
<dbReference type="SUPFAM" id="SSF48726">
    <property type="entry name" value="Immunoglobulin"/>
    <property type="match status" value="4"/>
</dbReference>
<comment type="caution">
    <text evidence="22">The sequence shown here is derived from an EMBL/GenBank/DDBJ whole genome shotgun (WGS) entry which is preliminary data.</text>
</comment>
<organism evidence="22 23">
    <name type="scientific">Hemibagrus wyckioides</name>
    <dbReference type="NCBI Taxonomy" id="337641"/>
    <lineage>
        <taxon>Eukaryota</taxon>
        <taxon>Metazoa</taxon>
        <taxon>Chordata</taxon>
        <taxon>Craniata</taxon>
        <taxon>Vertebrata</taxon>
        <taxon>Euteleostomi</taxon>
        <taxon>Actinopterygii</taxon>
        <taxon>Neopterygii</taxon>
        <taxon>Teleostei</taxon>
        <taxon>Ostariophysi</taxon>
        <taxon>Siluriformes</taxon>
        <taxon>Bagridae</taxon>
        <taxon>Hemibagrus</taxon>
    </lineage>
</organism>
<evidence type="ECO:0000256" key="4">
    <source>
        <dbReference type="ARBA" id="ARBA00022475"/>
    </source>
</evidence>
<name>A0A9D3P5U3_9TELE</name>
<dbReference type="GO" id="GO:0006955">
    <property type="term" value="P:immune response"/>
    <property type="evidence" value="ECO:0007669"/>
    <property type="project" value="TreeGrafter"/>
</dbReference>
<evidence type="ECO:0000256" key="8">
    <source>
        <dbReference type="ARBA" id="ARBA00022737"/>
    </source>
</evidence>
<evidence type="ECO:0000256" key="13">
    <source>
        <dbReference type="ARBA" id="ARBA00023157"/>
    </source>
</evidence>
<dbReference type="Proteomes" id="UP000824219">
    <property type="component" value="Linkage Group LG02"/>
</dbReference>
<dbReference type="Gene3D" id="1.25.40.20">
    <property type="entry name" value="Ankyrin repeat-containing domain"/>
    <property type="match status" value="1"/>
</dbReference>
<feature type="repeat" description="ANK" evidence="17">
    <location>
        <begin position="886"/>
        <end position="918"/>
    </location>
</feature>
<dbReference type="EMBL" id="JAHKSW010000002">
    <property type="protein sequence ID" value="KAG7335082.1"/>
    <property type="molecule type" value="Genomic_DNA"/>
</dbReference>
<evidence type="ECO:0000256" key="17">
    <source>
        <dbReference type="PROSITE-ProRule" id="PRU00023"/>
    </source>
</evidence>
<keyword evidence="5" id="KW-0597">Phosphoprotein</keyword>
<dbReference type="GO" id="GO:0098742">
    <property type="term" value="P:cell-cell adhesion via plasma-membrane adhesion molecules"/>
    <property type="evidence" value="ECO:0007669"/>
    <property type="project" value="TreeGrafter"/>
</dbReference>
<protein>
    <recommendedName>
        <fullName evidence="16">Platelet endothelial cell adhesion molecule</fullName>
    </recommendedName>
</protein>
<evidence type="ECO:0000256" key="19">
    <source>
        <dbReference type="SAM" id="Phobius"/>
    </source>
</evidence>
<evidence type="ECO:0000256" key="9">
    <source>
        <dbReference type="ARBA" id="ARBA00022889"/>
    </source>
</evidence>
<dbReference type="GO" id="GO:0007166">
    <property type="term" value="P:cell surface receptor signaling pathway"/>
    <property type="evidence" value="ECO:0007669"/>
    <property type="project" value="TreeGrafter"/>
</dbReference>
<dbReference type="PANTHER" id="PTHR11481">
    <property type="entry name" value="IMMUNOGLOBULIN FC RECEPTOR"/>
    <property type="match status" value="1"/>
</dbReference>
<evidence type="ECO:0000256" key="7">
    <source>
        <dbReference type="ARBA" id="ARBA00022729"/>
    </source>
</evidence>
<evidence type="ECO:0000256" key="15">
    <source>
        <dbReference type="ARBA" id="ARBA00023319"/>
    </source>
</evidence>
<feature type="region of interest" description="Disordered" evidence="18">
    <location>
        <begin position="663"/>
        <end position="697"/>
    </location>
</feature>
<dbReference type="InterPro" id="IPR050488">
    <property type="entry name" value="Ig_Fc_receptor"/>
</dbReference>
<dbReference type="AlphaFoldDB" id="A0A9D3P5U3"/>
<gene>
    <name evidence="22" type="ORF">KOW79_001678</name>
</gene>
<feature type="signal peptide" evidence="20">
    <location>
        <begin position="1"/>
        <end position="21"/>
    </location>
</feature>
<evidence type="ECO:0000256" key="11">
    <source>
        <dbReference type="ARBA" id="ARBA00022989"/>
    </source>
</evidence>
<evidence type="ECO:0000256" key="12">
    <source>
        <dbReference type="ARBA" id="ARBA00023136"/>
    </source>
</evidence>
<dbReference type="InterPro" id="IPR003599">
    <property type="entry name" value="Ig_sub"/>
</dbReference>
<keyword evidence="9" id="KW-0130">Cell adhesion</keyword>
<dbReference type="InterPro" id="IPR003598">
    <property type="entry name" value="Ig_sub2"/>
</dbReference>
<keyword evidence="6 19" id="KW-0812">Transmembrane</keyword>
<evidence type="ECO:0000256" key="6">
    <source>
        <dbReference type="ARBA" id="ARBA00022692"/>
    </source>
</evidence>
<dbReference type="InterPro" id="IPR007110">
    <property type="entry name" value="Ig-like_dom"/>
</dbReference>
<evidence type="ECO:0000256" key="5">
    <source>
        <dbReference type="ARBA" id="ARBA00022553"/>
    </source>
</evidence>
<keyword evidence="13" id="KW-1015">Disulfide bond</keyword>
<feature type="transmembrane region" description="Helical" evidence="19">
    <location>
        <begin position="588"/>
        <end position="609"/>
    </location>
</feature>
<feature type="compositionally biased region" description="Basic and acidic residues" evidence="18">
    <location>
        <begin position="678"/>
        <end position="689"/>
    </location>
</feature>
<dbReference type="GO" id="GO:0004888">
    <property type="term" value="F:transmembrane signaling receptor activity"/>
    <property type="evidence" value="ECO:0007669"/>
    <property type="project" value="TreeGrafter"/>
</dbReference>
<keyword evidence="15" id="KW-0393">Immunoglobulin domain</keyword>
<dbReference type="Gene3D" id="2.60.40.10">
    <property type="entry name" value="Immunoglobulins"/>
    <property type="match status" value="6"/>
</dbReference>
<dbReference type="Pfam" id="PF12796">
    <property type="entry name" value="Ank_2"/>
    <property type="match status" value="1"/>
</dbReference>
<evidence type="ECO:0000256" key="1">
    <source>
        <dbReference type="ARBA" id="ARBA00004251"/>
    </source>
</evidence>
<keyword evidence="11 19" id="KW-1133">Transmembrane helix</keyword>
<evidence type="ECO:0000256" key="14">
    <source>
        <dbReference type="ARBA" id="ARBA00023180"/>
    </source>
</evidence>
<dbReference type="GO" id="GO:0045121">
    <property type="term" value="C:membrane raft"/>
    <property type="evidence" value="ECO:0007669"/>
    <property type="project" value="UniProtKB-SubCell"/>
</dbReference>
<evidence type="ECO:0000256" key="18">
    <source>
        <dbReference type="SAM" id="MobiDB-lite"/>
    </source>
</evidence>
<evidence type="ECO:0000256" key="16">
    <source>
        <dbReference type="ARBA" id="ARBA00049765"/>
    </source>
</evidence>
<evidence type="ECO:0000259" key="21">
    <source>
        <dbReference type="PROSITE" id="PS50835"/>
    </source>
</evidence>
<evidence type="ECO:0000313" key="22">
    <source>
        <dbReference type="EMBL" id="KAG7335082.1"/>
    </source>
</evidence>
<keyword evidence="4" id="KW-1003">Cell membrane</keyword>
<evidence type="ECO:0000313" key="23">
    <source>
        <dbReference type="Proteomes" id="UP000824219"/>
    </source>
</evidence>
<evidence type="ECO:0000256" key="10">
    <source>
        <dbReference type="ARBA" id="ARBA00022949"/>
    </source>
</evidence>
<dbReference type="PROSITE" id="PS50088">
    <property type="entry name" value="ANK_REPEAT"/>
    <property type="match status" value="2"/>
</dbReference>
<comment type="subcellular location">
    <subcellularLocation>
        <location evidence="2">Cell junction</location>
    </subcellularLocation>
    <subcellularLocation>
        <location evidence="1">Cell membrane</location>
        <topology evidence="1">Single-pass type I membrane protein</topology>
    </subcellularLocation>
    <subcellularLocation>
        <location evidence="3">Membrane raft</location>
    </subcellularLocation>
</comment>
<dbReference type="InterPro" id="IPR036179">
    <property type="entry name" value="Ig-like_dom_sf"/>
</dbReference>
<evidence type="ECO:0000256" key="3">
    <source>
        <dbReference type="ARBA" id="ARBA00004285"/>
    </source>
</evidence>
<dbReference type="SMART" id="SM00409">
    <property type="entry name" value="IG"/>
    <property type="match status" value="5"/>
</dbReference>
<dbReference type="InterPro" id="IPR036770">
    <property type="entry name" value="Ankyrin_rpt-contain_sf"/>
</dbReference>
<dbReference type="PROSITE" id="PS50835">
    <property type="entry name" value="IG_LIKE"/>
    <property type="match status" value="4"/>
</dbReference>
<dbReference type="Pfam" id="PF13927">
    <property type="entry name" value="Ig_3"/>
    <property type="match status" value="1"/>
</dbReference>
<dbReference type="OrthoDB" id="9950534at2759"/>
<keyword evidence="14" id="KW-0325">Glycoprotein</keyword>
<dbReference type="SUPFAM" id="SSF48403">
    <property type="entry name" value="Ankyrin repeat"/>
    <property type="match status" value="1"/>
</dbReference>
<evidence type="ECO:0000256" key="20">
    <source>
        <dbReference type="SAM" id="SignalP"/>
    </source>
</evidence>
<reference evidence="22 23" key="1">
    <citation type="submission" date="2021-06" db="EMBL/GenBank/DDBJ databases">
        <title>Chromosome-level genome assembly of the red-tail catfish (Hemibagrus wyckioides).</title>
        <authorList>
            <person name="Shao F."/>
        </authorList>
    </citation>
    <scope>NUCLEOTIDE SEQUENCE [LARGE SCALE GENOMIC DNA]</scope>
    <source>
        <strain evidence="22">EC202008001</strain>
        <tissue evidence="22">Blood</tissue>
    </source>
</reference>
<feature type="domain" description="Ig-like" evidence="21">
    <location>
        <begin position="8"/>
        <end position="122"/>
    </location>
</feature>
<dbReference type="GO" id="GO:0009897">
    <property type="term" value="C:external side of plasma membrane"/>
    <property type="evidence" value="ECO:0007669"/>
    <property type="project" value="TreeGrafter"/>
</dbReference>
<feature type="domain" description="Ig-like" evidence="21">
    <location>
        <begin position="491"/>
        <end position="577"/>
    </location>
</feature>
<dbReference type="Pfam" id="PF13895">
    <property type="entry name" value="Ig_2"/>
    <property type="match status" value="1"/>
</dbReference>
<keyword evidence="10" id="KW-0965">Cell junction</keyword>
<keyword evidence="17" id="KW-0040">ANK repeat</keyword>
<dbReference type="SMART" id="SM00408">
    <property type="entry name" value="IGc2"/>
    <property type="match status" value="1"/>
</dbReference>
<dbReference type="InterPro" id="IPR013783">
    <property type="entry name" value="Ig-like_fold"/>
</dbReference>
<sequence length="977" mass="108868">MEHWPFWPTLVLICFLNLSATYNGRTNTAFTIDSVKLTLLPGETVERGSNLTLRCEVKIISSSQLVRTLKFMMDGMVIYSKNTSEAVMEYSIVPARASHSGLYSCEVQISKKVKSSESQTLTVIGLQTPLLKVQPTTVNEGDEIEATCSAPEESGVLFIYFYKNNQIFQHTRSTTNSATIVVKIQESGNFSLHCNYKLLLYPSADRSSDSNNVIIYVQELEITPSIQISPASVVEGDRVHIECKVSYNSQDDLEVFLTKDTVLHKYSRTFNYSFVATANDSGKYICKSERGSVQKHAEAQLIVQELFSTPKLSLTPELVFEGQHFNLSCSSQTHIAPIDVRYRLYKTMKPLKDGQVFSILASKASSGSYYCTAEAKGITKTSMSLVINVKEPVSAPVIRTVGKMIIGLPFQLQCESELGTLPITYTLFKFHEPVSFVTVTGPQRSALFNISSIRYRNESNSFTCRAKNQGSHYSKYSSSLNTKVIEMVSTPNLTLNTRSTMVTEGVDLILHCNVQQGTFPITFTWYRLGSLTPLNATKISQTQGSHTIKSITRDDEGRYFCKAANEANQSRESDSVSIRVTLAGWKKAIIGVSLIFILVLIIIILVLFFKKAHTPRKNKRAVELSVKPVHAKSGDPMRVSLTLDFEDNAAATPCIMGRNVWSDHVSSSESGEESEKEESEKSQHADEPSVKNMDSGGELVIHDTDTAKGDYQNIKQDETEQVETDLEYVQLHLPATRSSGGGQSIVIAVMKYSCQNLVSQYTRPSTYTPTHYTPTYYTPKHYSTTSYSPSHYSTAKYMPSYTPPAYTPAYKSTSSSYKSVYSKSSRHVSNHATPVQQTPIATSKPARTVRFTNDVIFQDYVRHGDLEMIGRFMRARKVRVDTIFHSGMAALHEAVLSGNLECVKLLVKYGADVHQRDEDGWTPLHMACSDGYPEIARYLLSLGASAEAENSNALRLTIACVFLLSEKKSEKKGAYRY</sequence>
<dbReference type="SMART" id="SM00248">
    <property type="entry name" value="ANK"/>
    <property type="match status" value="2"/>
</dbReference>
<keyword evidence="23" id="KW-1185">Reference proteome</keyword>
<feature type="repeat" description="ANK" evidence="17">
    <location>
        <begin position="919"/>
        <end position="951"/>
    </location>
</feature>
<dbReference type="GO" id="GO:0070161">
    <property type="term" value="C:anchoring junction"/>
    <property type="evidence" value="ECO:0007669"/>
    <property type="project" value="UniProtKB-SubCell"/>
</dbReference>
<dbReference type="PANTHER" id="PTHR11481:SF5">
    <property type="entry name" value="PLATELET ENDOTHELIAL CELL ADHESION MOLECULE"/>
    <property type="match status" value="1"/>
</dbReference>
<feature type="domain" description="Ig-like" evidence="21">
    <location>
        <begin position="310"/>
        <end position="384"/>
    </location>
</feature>
<dbReference type="PROSITE" id="PS50297">
    <property type="entry name" value="ANK_REP_REGION"/>
    <property type="match status" value="2"/>
</dbReference>
<evidence type="ECO:0000256" key="2">
    <source>
        <dbReference type="ARBA" id="ARBA00004282"/>
    </source>
</evidence>
<feature type="domain" description="Ig-like" evidence="21">
    <location>
        <begin position="224"/>
        <end position="302"/>
    </location>
</feature>
<proteinExistence type="predicted"/>